<sequence>MLRTKLVFICLIILLKISFYLSHRTVVETESSFVYKSYGDDSYNSTDDFNNETFPSDFDAFPGNSYFSYEDTKDPFKEENITNDYYSYDDKRNEIDSEGNGWYNYDFNGESNMNDKNDNIFDGPDENDKYYGIDFYPRSDRKKILRRKYRSKRQTATEASYTTQSFSTDTVDKENQTTTAATVPMTSTSGGVKD</sequence>
<feature type="compositionally biased region" description="Polar residues" evidence="1">
    <location>
        <begin position="154"/>
        <end position="169"/>
    </location>
</feature>
<keyword evidence="2" id="KW-0732">Signal</keyword>
<evidence type="ECO:0000313" key="3">
    <source>
        <dbReference type="Proteomes" id="UP000050792"/>
    </source>
</evidence>
<reference evidence="3" key="1">
    <citation type="submission" date="2022-06" db="EMBL/GenBank/DDBJ databases">
        <authorList>
            <person name="Berger JAMES D."/>
            <person name="Berger JAMES D."/>
        </authorList>
    </citation>
    <scope>NUCLEOTIDE SEQUENCE [LARGE SCALE GENOMIC DNA]</scope>
</reference>
<feature type="region of interest" description="Disordered" evidence="1">
    <location>
        <begin position="153"/>
        <end position="194"/>
    </location>
</feature>
<organism evidence="3 4">
    <name type="scientific">Schistosoma rodhaini</name>
    <dbReference type="NCBI Taxonomy" id="6188"/>
    <lineage>
        <taxon>Eukaryota</taxon>
        <taxon>Metazoa</taxon>
        <taxon>Spiralia</taxon>
        <taxon>Lophotrochozoa</taxon>
        <taxon>Platyhelminthes</taxon>
        <taxon>Trematoda</taxon>
        <taxon>Digenea</taxon>
        <taxon>Strigeidida</taxon>
        <taxon>Schistosomatoidea</taxon>
        <taxon>Schistosomatidae</taxon>
        <taxon>Schistosoma</taxon>
    </lineage>
</organism>
<feature type="chain" id="PRO_5041725205" evidence="2">
    <location>
        <begin position="23"/>
        <end position="194"/>
    </location>
</feature>
<feature type="signal peptide" evidence="2">
    <location>
        <begin position="1"/>
        <end position="22"/>
    </location>
</feature>
<keyword evidence="3" id="KW-1185">Reference proteome</keyword>
<dbReference type="WBParaSite" id="SRDH1_59770.1">
    <property type="protein sequence ID" value="SRDH1_59770.1"/>
    <property type="gene ID" value="SRDH1_59770"/>
</dbReference>
<name>A0AA85FNY8_9TREM</name>
<dbReference type="Proteomes" id="UP000050792">
    <property type="component" value="Unassembled WGS sequence"/>
</dbReference>
<dbReference type="AlphaFoldDB" id="A0AA85FNY8"/>
<reference evidence="4" key="2">
    <citation type="submission" date="2023-11" db="UniProtKB">
        <authorList>
            <consortium name="WormBaseParasite"/>
        </authorList>
    </citation>
    <scope>IDENTIFICATION</scope>
</reference>
<evidence type="ECO:0000313" key="4">
    <source>
        <dbReference type="WBParaSite" id="SRDH1_59770.1"/>
    </source>
</evidence>
<evidence type="ECO:0000256" key="1">
    <source>
        <dbReference type="SAM" id="MobiDB-lite"/>
    </source>
</evidence>
<protein>
    <submittedName>
        <fullName evidence="4">Uncharacterized protein</fullName>
    </submittedName>
</protein>
<feature type="compositionally biased region" description="Low complexity" evidence="1">
    <location>
        <begin position="177"/>
        <end position="194"/>
    </location>
</feature>
<proteinExistence type="predicted"/>
<accession>A0AA85FNY8</accession>
<evidence type="ECO:0000256" key="2">
    <source>
        <dbReference type="SAM" id="SignalP"/>
    </source>
</evidence>